<evidence type="ECO:0000256" key="1">
    <source>
        <dbReference type="SAM" id="Coils"/>
    </source>
</evidence>
<name>A0A3D8T0E5_9HELO</name>
<evidence type="ECO:0000313" key="3">
    <source>
        <dbReference type="Proteomes" id="UP000256328"/>
    </source>
</evidence>
<sequence length="407" mass="46274">MAPILPGHSHGEILACEEIGQDFRNGLERIVSKIFREVRASDFRNMCIHIAFEMIEEGVDTYLCKNQALEHELNMQDGIIDGLATSMDELLALCPEVAEGLPMTSRDKRDVLRESSLLAKAVKTTIRATETEEKRRKTLEEKNASKDRKLEAKEKDLLCMRDQRSVREENLAKTIQKLELELSTTRTKAEESRKEVENDKTKWSKKLQRGYDKVAALEKERSELLAKNETLKPDNDAFALALKKLEAKVIESENMRAAAKETSNLKNENEGLKASLQSLRTTQQMENDRIQNAVRAAISPKEAEIKKLTGDRQSDEATIQELSRVKQDLKKQNEEKVETIAGLQAYIGALDLNLQHARKGFREARAKAQVSSNEAYEHLKMDWEGERSEKQKLLEKLRVIQSAMAAI</sequence>
<organism evidence="2 3">
    <name type="scientific">Coleophoma crateriformis</name>
    <dbReference type="NCBI Taxonomy" id="565419"/>
    <lineage>
        <taxon>Eukaryota</taxon>
        <taxon>Fungi</taxon>
        <taxon>Dikarya</taxon>
        <taxon>Ascomycota</taxon>
        <taxon>Pezizomycotina</taxon>
        <taxon>Leotiomycetes</taxon>
        <taxon>Helotiales</taxon>
        <taxon>Dermateaceae</taxon>
        <taxon>Coleophoma</taxon>
    </lineage>
</organism>
<comment type="caution">
    <text evidence="2">The sequence shown here is derived from an EMBL/GenBank/DDBJ whole genome shotgun (WGS) entry which is preliminary data.</text>
</comment>
<keyword evidence="1" id="KW-0175">Coiled coil</keyword>
<evidence type="ECO:0000313" key="2">
    <source>
        <dbReference type="EMBL" id="RDW91478.1"/>
    </source>
</evidence>
<dbReference type="EMBL" id="PDLN01000003">
    <property type="protein sequence ID" value="RDW91478.1"/>
    <property type="molecule type" value="Genomic_DNA"/>
</dbReference>
<gene>
    <name evidence="2" type="ORF">BP5796_02643</name>
</gene>
<dbReference type="Proteomes" id="UP000256328">
    <property type="component" value="Unassembled WGS sequence"/>
</dbReference>
<dbReference type="OrthoDB" id="10327395at2759"/>
<accession>A0A3D8T0E5</accession>
<keyword evidence="3" id="KW-1185">Reference proteome</keyword>
<feature type="coiled-coil region" evidence="1">
    <location>
        <begin position="312"/>
        <end position="339"/>
    </location>
</feature>
<feature type="coiled-coil region" evidence="1">
    <location>
        <begin position="242"/>
        <end position="282"/>
    </location>
</feature>
<dbReference type="AlphaFoldDB" id="A0A3D8T0E5"/>
<reference evidence="2 3" key="1">
    <citation type="journal article" date="2018" name="IMA Fungus">
        <title>IMA Genome-F 9: Draft genome sequence of Annulohypoxylon stygium, Aspergillus mulundensis, Berkeleyomyces basicola (syn. Thielaviopsis basicola), Ceratocystis smalleyi, two Cercospora beticola strains, Coleophoma cylindrospora, Fusarium fracticaudum, Phialophora cf. hyalina, and Morchella septimelata.</title>
        <authorList>
            <person name="Wingfield B.D."/>
            <person name="Bills G.F."/>
            <person name="Dong Y."/>
            <person name="Huang W."/>
            <person name="Nel W.J."/>
            <person name="Swalarsk-Parry B.S."/>
            <person name="Vaghefi N."/>
            <person name="Wilken P.M."/>
            <person name="An Z."/>
            <person name="de Beer Z.W."/>
            <person name="De Vos L."/>
            <person name="Chen L."/>
            <person name="Duong T.A."/>
            <person name="Gao Y."/>
            <person name="Hammerbacher A."/>
            <person name="Kikkert J.R."/>
            <person name="Li Y."/>
            <person name="Li H."/>
            <person name="Li K."/>
            <person name="Li Q."/>
            <person name="Liu X."/>
            <person name="Ma X."/>
            <person name="Naidoo K."/>
            <person name="Pethybridge S.J."/>
            <person name="Sun J."/>
            <person name="Steenkamp E.T."/>
            <person name="van der Nest M.A."/>
            <person name="van Wyk S."/>
            <person name="Wingfield M.J."/>
            <person name="Xiong C."/>
            <person name="Yue Q."/>
            <person name="Zhang X."/>
        </authorList>
    </citation>
    <scope>NUCLEOTIDE SEQUENCE [LARGE SCALE GENOMIC DNA]</scope>
    <source>
        <strain evidence="2 3">BP5796</strain>
    </source>
</reference>
<protein>
    <submittedName>
        <fullName evidence="2">Uncharacterized protein</fullName>
    </submittedName>
</protein>
<feature type="coiled-coil region" evidence="1">
    <location>
        <begin position="136"/>
        <end position="206"/>
    </location>
</feature>
<proteinExistence type="predicted"/>